<feature type="region of interest" description="Disordered" evidence="1">
    <location>
        <begin position="1"/>
        <end position="47"/>
    </location>
</feature>
<feature type="compositionally biased region" description="Basic and acidic residues" evidence="1">
    <location>
        <begin position="1"/>
        <end position="46"/>
    </location>
</feature>
<accession>A0AAP0J141</accession>
<dbReference type="AlphaFoldDB" id="A0AAP0J141"/>
<evidence type="ECO:0000313" key="3">
    <source>
        <dbReference type="Proteomes" id="UP001417504"/>
    </source>
</evidence>
<evidence type="ECO:0000256" key="1">
    <source>
        <dbReference type="SAM" id="MobiDB-lite"/>
    </source>
</evidence>
<dbReference type="EMBL" id="JBBNAE010000005">
    <property type="protein sequence ID" value="KAK9124186.1"/>
    <property type="molecule type" value="Genomic_DNA"/>
</dbReference>
<proteinExistence type="predicted"/>
<name>A0AAP0J141_9MAGN</name>
<keyword evidence="3" id="KW-1185">Reference proteome</keyword>
<protein>
    <submittedName>
        <fullName evidence="2">Uncharacterized protein</fullName>
    </submittedName>
</protein>
<reference evidence="2 3" key="1">
    <citation type="submission" date="2024-01" db="EMBL/GenBank/DDBJ databases">
        <title>Genome assemblies of Stephania.</title>
        <authorList>
            <person name="Yang L."/>
        </authorList>
    </citation>
    <scope>NUCLEOTIDE SEQUENCE [LARGE SCALE GENOMIC DNA]</scope>
    <source>
        <strain evidence="2">QJT</strain>
        <tissue evidence="2">Leaf</tissue>
    </source>
</reference>
<dbReference type="Proteomes" id="UP001417504">
    <property type="component" value="Unassembled WGS sequence"/>
</dbReference>
<organism evidence="2 3">
    <name type="scientific">Stephania japonica</name>
    <dbReference type="NCBI Taxonomy" id="461633"/>
    <lineage>
        <taxon>Eukaryota</taxon>
        <taxon>Viridiplantae</taxon>
        <taxon>Streptophyta</taxon>
        <taxon>Embryophyta</taxon>
        <taxon>Tracheophyta</taxon>
        <taxon>Spermatophyta</taxon>
        <taxon>Magnoliopsida</taxon>
        <taxon>Ranunculales</taxon>
        <taxon>Menispermaceae</taxon>
        <taxon>Menispermoideae</taxon>
        <taxon>Cissampelideae</taxon>
        <taxon>Stephania</taxon>
    </lineage>
</organism>
<evidence type="ECO:0000313" key="2">
    <source>
        <dbReference type="EMBL" id="KAK9124186.1"/>
    </source>
</evidence>
<sequence>MRTERDRTVREEEGEREPDAEARSPARVDERARDGEMKLRFEDSGKSYKSVKHRKLRTVQRETLRLQLSHVTKPISYASHQSIKHLKMTENASSPDQKIVESRDTLQDSEKLGIIINSSDIILCIPRIRKNAHQLHRADPTILKAIGESYAKR</sequence>
<gene>
    <name evidence="2" type="ORF">Sjap_013788</name>
</gene>
<comment type="caution">
    <text evidence="2">The sequence shown here is derived from an EMBL/GenBank/DDBJ whole genome shotgun (WGS) entry which is preliminary data.</text>
</comment>